<keyword evidence="2" id="KW-1185">Reference proteome</keyword>
<evidence type="ECO:0000313" key="1">
    <source>
        <dbReference type="EMBL" id="TFK63387.1"/>
    </source>
</evidence>
<proteinExistence type="predicted"/>
<dbReference type="EMBL" id="ML208525">
    <property type="protein sequence ID" value="TFK63387.1"/>
    <property type="molecule type" value="Genomic_DNA"/>
</dbReference>
<organism evidence="1 2">
    <name type="scientific">Pluteus cervinus</name>
    <dbReference type="NCBI Taxonomy" id="181527"/>
    <lineage>
        <taxon>Eukaryota</taxon>
        <taxon>Fungi</taxon>
        <taxon>Dikarya</taxon>
        <taxon>Basidiomycota</taxon>
        <taxon>Agaricomycotina</taxon>
        <taxon>Agaricomycetes</taxon>
        <taxon>Agaricomycetidae</taxon>
        <taxon>Agaricales</taxon>
        <taxon>Pluteineae</taxon>
        <taxon>Pluteaceae</taxon>
        <taxon>Pluteus</taxon>
    </lineage>
</organism>
<sequence length="362" mass="42112">MAAHTAPIYMPPLVACRLDDRLPVRLIRARKIEEESWGDALSLCNPSTREVHFGQTENNFETEGLDWKHFLARQTPSGADNLADNQVLVVTIWPTVKFWGSDLADSQFLGVSICPTTKISWQLFRRQPNSRGDDLPDSENLVATISPTAKFPWRRFARLPDPRLALLKSFPSALGESVLTSDTQRCDTCTELRKTWMAFPISNPRHSVTRRVLSDSDAQWQYFRFLVPYALRADKMGQKNSFTRLAFDAYQDRFPAVISNEKNKRVRDTIFKSSPIDFTKTFRWRVTLAQYIHWGVPREAQWITWIQFFDLHEDRQRRRIYWFEVLGGSGIAIIHPQYEIAFQGHPSYAIYTRYAQEDSNWI</sequence>
<dbReference type="Proteomes" id="UP000308600">
    <property type="component" value="Unassembled WGS sequence"/>
</dbReference>
<gene>
    <name evidence="1" type="ORF">BDN72DRAFT_862141</name>
</gene>
<name>A0ACD3ACS5_9AGAR</name>
<protein>
    <submittedName>
        <fullName evidence="1">Uncharacterized protein</fullName>
    </submittedName>
</protein>
<reference evidence="1 2" key="1">
    <citation type="journal article" date="2019" name="Nat. Ecol. Evol.">
        <title>Megaphylogeny resolves global patterns of mushroom evolution.</title>
        <authorList>
            <person name="Varga T."/>
            <person name="Krizsan K."/>
            <person name="Foldi C."/>
            <person name="Dima B."/>
            <person name="Sanchez-Garcia M."/>
            <person name="Sanchez-Ramirez S."/>
            <person name="Szollosi G.J."/>
            <person name="Szarkandi J.G."/>
            <person name="Papp V."/>
            <person name="Albert L."/>
            <person name="Andreopoulos W."/>
            <person name="Angelini C."/>
            <person name="Antonin V."/>
            <person name="Barry K.W."/>
            <person name="Bougher N.L."/>
            <person name="Buchanan P."/>
            <person name="Buyck B."/>
            <person name="Bense V."/>
            <person name="Catcheside P."/>
            <person name="Chovatia M."/>
            <person name="Cooper J."/>
            <person name="Damon W."/>
            <person name="Desjardin D."/>
            <person name="Finy P."/>
            <person name="Geml J."/>
            <person name="Haridas S."/>
            <person name="Hughes K."/>
            <person name="Justo A."/>
            <person name="Karasinski D."/>
            <person name="Kautmanova I."/>
            <person name="Kiss B."/>
            <person name="Kocsube S."/>
            <person name="Kotiranta H."/>
            <person name="LaButti K.M."/>
            <person name="Lechner B.E."/>
            <person name="Liimatainen K."/>
            <person name="Lipzen A."/>
            <person name="Lukacs Z."/>
            <person name="Mihaltcheva S."/>
            <person name="Morgado L.N."/>
            <person name="Niskanen T."/>
            <person name="Noordeloos M.E."/>
            <person name="Ohm R.A."/>
            <person name="Ortiz-Santana B."/>
            <person name="Ovrebo C."/>
            <person name="Racz N."/>
            <person name="Riley R."/>
            <person name="Savchenko A."/>
            <person name="Shiryaev A."/>
            <person name="Soop K."/>
            <person name="Spirin V."/>
            <person name="Szebenyi C."/>
            <person name="Tomsovsky M."/>
            <person name="Tulloss R.E."/>
            <person name="Uehling J."/>
            <person name="Grigoriev I.V."/>
            <person name="Vagvolgyi C."/>
            <person name="Papp T."/>
            <person name="Martin F.M."/>
            <person name="Miettinen O."/>
            <person name="Hibbett D.S."/>
            <person name="Nagy L.G."/>
        </authorList>
    </citation>
    <scope>NUCLEOTIDE SEQUENCE [LARGE SCALE GENOMIC DNA]</scope>
    <source>
        <strain evidence="1 2">NL-1719</strain>
    </source>
</reference>
<accession>A0ACD3ACS5</accession>
<evidence type="ECO:0000313" key="2">
    <source>
        <dbReference type="Proteomes" id="UP000308600"/>
    </source>
</evidence>